<proteinExistence type="predicted"/>
<keyword evidence="2" id="KW-1185">Reference proteome</keyword>
<gene>
    <name evidence="1" type="primary">TENM1_5</name>
    <name evidence="1" type="ORF">K3G42_004283</name>
</gene>
<reference evidence="1" key="1">
    <citation type="submission" date="2021-08" db="EMBL/GenBank/DDBJ databases">
        <title>The first chromosome-level gecko genome reveals the dynamic sex chromosomes of Neotropical dwarf geckos (Sphaerodactylidae: Sphaerodactylus).</title>
        <authorList>
            <person name="Pinto B.J."/>
            <person name="Keating S.E."/>
            <person name="Gamble T."/>
        </authorList>
    </citation>
    <scope>NUCLEOTIDE SEQUENCE</scope>
    <source>
        <strain evidence="1">TG3544</strain>
    </source>
</reference>
<accession>A0ACB8FYA4</accession>
<name>A0ACB8FYA4_9SAUR</name>
<sequence>MISNRDHVLFSLQVRLEWPTDLAVNPVDNSLYVLDNNIVLQISQNRRVRIIAGRPIHCQVPGIDHVLVSKVAIHSTLESARAISVSHSGVLYIAETDERKINRIQQVTTNGEISIIAGAPTDCDCKIDPNCDCFSGDGGYAKDAKLKAPSSLAVSPDGTLYIADLGNIRIRAVSRNKAHLNDMNIYEIASPADQELYQFTSNGTHLHTLNLITRDYMYNFTYNGEGELGTITNSNGNSVHIRRDASGLPLWLVMPGGQVYWLTISSNGILKRVYAQGYNLALMTYPGNTGLLATKSNENGWTTVYE</sequence>
<comment type="caution">
    <text evidence="1">The sequence shown here is derived from an EMBL/GenBank/DDBJ whole genome shotgun (WGS) entry which is preliminary data.</text>
</comment>
<dbReference type="EMBL" id="CM037626">
    <property type="protein sequence ID" value="KAH8011633.1"/>
    <property type="molecule type" value="Genomic_DNA"/>
</dbReference>
<dbReference type="Proteomes" id="UP000827872">
    <property type="component" value="Linkage Group LG13"/>
</dbReference>
<evidence type="ECO:0000313" key="2">
    <source>
        <dbReference type="Proteomes" id="UP000827872"/>
    </source>
</evidence>
<protein>
    <submittedName>
        <fullName evidence="1">Teneurin-1</fullName>
    </submittedName>
</protein>
<evidence type="ECO:0000313" key="1">
    <source>
        <dbReference type="EMBL" id="KAH8011633.1"/>
    </source>
</evidence>
<organism evidence="1 2">
    <name type="scientific">Sphaerodactylus townsendi</name>
    <dbReference type="NCBI Taxonomy" id="933632"/>
    <lineage>
        <taxon>Eukaryota</taxon>
        <taxon>Metazoa</taxon>
        <taxon>Chordata</taxon>
        <taxon>Craniata</taxon>
        <taxon>Vertebrata</taxon>
        <taxon>Euteleostomi</taxon>
        <taxon>Lepidosauria</taxon>
        <taxon>Squamata</taxon>
        <taxon>Bifurcata</taxon>
        <taxon>Gekkota</taxon>
        <taxon>Sphaerodactylidae</taxon>
        <taxon>Sphaerodactylus</taxon>
    </lineage>
</organism>